<dbReference type="CDD" id="cd23280">
    <property type="entry name" value="beta-trefoil_MIR_itr-1-like"/>
    <property type="match status" value="1"/>
</dbReference>
<dbReference type="InterPro" id="IPR014821">
    <property type="entry name" value="Ins145_P3_rcpt"/>
</dbReference>
<evidence type="ECO:0000256" key="13">
    <source>
        <dbReference type="RuleBase" id="RU368044"/>
    </source>
</evidence>
<dbReference type="Pfam" id="PF02815">
    <property type="entry name" value="MIR"/>
    <property type="match status" value="1"/>
</dbReference>
<evidence type="ECO:0000256" key="14">
    <source>
        <dbReference type="SAM" id="Coils"/>
    </source>
</evidence>
<dbReference type="STRING" id="10228.B3RUD1"/>
<keyword evidence="5" id="KW-0677">Repeat</keyword>
<feature type="transmembrane region" description="Helical" evidence="13">
    <location>
        <begin position="2117"/>
        <end position="2139"/>
    </location>
</feature>
<comment type="function">
    <text evidence="13">Receptor for inositol 1,4,5-trisphosphate, a second messenger that mediates the release of intracellular calcium.</text>
</comment>
<accession>B3RUD1</accession>
<gene>
    <name evidence="17" type="ORF">TRIADDRAFT_55241</name>
</gene>
<evidence type="ECO:0000256" key="12">
    <source>
        <dbReference type="ARBA" id="ARBA00023303"/>
    </source>
</evidence>
<dbReference type="InterPro" id="IPR000699">
    <property type="entry name" value="RIH_dom"/>
</dbReference>
<dbReference type="PhylomeDB" id="B3RUD1"/>
<dbReference type="GO" id="GO:0070679">
    <property type="term" value="F:inositol 1,4,5 trisphosphate binding"/>
    <property type="evidence" value="ECO:0007669"/>
    <property type="project" value="UniProtKB-UniRule"/>
</dbReference>
<keyword evidence="10 13" id="KW-0675">Receptor</keyword>
<evidence type="ECO:0000256" key="7">
    <source>
        <dbReference type="ARBA" id="ARBA00022989"/>
    </source>
</evidence>
<dbReference type="FunFam" id="1.10.287.70:FF:000311">
    <property type="entry name" value="Predicted protein"/>
    <property type="match status" value="1"/>
</dbReference>
<dbReference type="PANTHER" id="PTHR13715">
    <property type="entry name" value="RYANODINE RECEPTOR AND IP3 RECEPTOR"/>
    <property type="match status" value="1"/>
</dbReference>
<dbReference type="GO" id="GO:0051209">
    <property type="term" value="P:release of sequestered calcium ion into cytosol"/>
    <property type="evidence" value="ECO:0007669"/>
    <property type="project" value="UniProtKB-UniRule"/>
</dbReference>
<evidence type="ECO:0000256" key="11">
    <source>
        <dbReference type="ARBA" id="ARBA00023286"/>
    </source>
</evidence>
<protein>
    <recommendedName>
        <fullName evidence="13">Inositol 1,4,5-trisphosphate receptor</fullName>
    </recommendedName>
</protein>
<feature type="transmembrane region" description="Helical" evidence="13">
    <location>
        <begin position="2256"/>
        <end position="2275"/>
    </location>
</feature>
<feature type="transmembrane region" description="Helical" evidence="13">
    <location>
        <begin position="2176"/>
        <end position="2201"/>
    </location>
</feature>
<feature type="domain" description="MIR" evidence="16">
    <location>
        <begin position="138"/>
        <end position="192"/>
    </location>
</feature>
<comment type="similarity">
    <text evidence="2 13">Belongs to the InsP3 receptor family.</text>
</comment>
<evidence type="ECO:0000256" key="3">
    <source>
        <dbReference type="ARBA" id="ARBA00022448"/>
    </source>
</evidence>
<dbReference type="OMA" id="FHYMAGM"/>
<dbReference type="PRINTS" id="PR00779">
    <property type="entry name" value="INSP3RECEPTR"/>
</dbReference>
<keyword evidence="13" id="KW-0109">Calcium transport</keyword>
<keyword evidence="3 13" id="KW-0813">Transport</keyword>
<dbReference type="HOGENOM" id="CLU_001255_0_0_1"/>
<dbReference type="Pfam" id="PF08709">
    <property type="entry name" value="Ins145_P3_rec"/>
    <property type="match status" value="1"/>
</dbReference>
<dbReference type="PANTHER" id="PTHR13715:SF99">
    <property type="entry name" value="INOSITOL 1,4,5-TRISPHOSPHATE RECEPTOR-LIKE PROTEIN A"/>
    <property type="match status" value="1"/>
</dbReference>
<dbReference type="InterPro" id="IPR035910">
    <property type="entry name" value="RyR/IP3R_RIH_dom_sf"/>
</dbReference>
<reference evidence="17 18" key="1">
    <citation type="journal article" date="2008" name="Nature">
        <title>The Trichoplax genome and the nature of placozoans.</title>
        <authorList>
            <person name="Srivastava M."/>
            <person name="Begovic E."/>
            <person name="Chapman J."/>
            <person name="Putnam N.H."/>
            <person name="Hellsten U."/>
            <person name="Kawashima T."/>
            <person name="Kuo A."/>
            <person name="Mitros T."/>
            <person name="Salamov A."/>
            <person name="Carpenter M.L."/>
            <person name="Signorovitch A.Y."/>
            <person name="Moreno M.A."/>
            <person name="Kamm K."/>
            <person name="Grimwood J."/>
            <person name="Schmutz J."/>
            <person name="Shapiro H."/>
            <person name="Grigoriev I.V."/>
            <person name="Buss L.W."/>
            <person name="Schierwater B."/>
            <person name="Dellaporta S.L."/>
            <person name="Rokhsar D.S."/>
        </authorList>
    </citation>
    <scope>NUCLEOTIDE SEQUENCE [LARGE SCALE GENOMIC DNA]</scope>
    <source>
        <strain evidence="17 18">Grell-BS-1999</strain>
    </source>
</reference>
<evidence type="ECO:0000313" key="17">
    <source>
        <dbReference type="EMBL" id="EDV25315.1"/>
    </source>
</evidence>
<dbReference type="Gene3D" id="1.10.287.70">
    <property type="match status" value="1"/>
</dbReference>
<keyword evidence="13" id="KW-0106">Calcium</keyword>
<evidence type="ECO:0000256" key="8">
    <source>
        <dbReference type="ARBA" id="ARBA00023065"/>
    </source>
</evidence>
<dbReference type="Gene3D" id="2.80.10.50">
    <property type="match status" value="2"/>
</dbReference>
<feature type="transmembrane region" description="Helical" evidence="13">
    <location>
        <begin position="2221"/>
        <end position="2244"/>
    </location>
</feature>
<evidence type="ECO:0000259" key="16">
    <source>
        <dbReference type="PROSITE" id="PS50919"/>
    </source>
</evidence>
<dbReference type="CTD" id="6752561"/>
<dbReference type="InterPro" id="IPR000493">
    <property type="entry name" value="InsP3_rcpt"/>
</dbReference>
<evidence type="ECO:0000256" key="1">
    <source>
        <dbReference type="ARBA" id="ARBA00004477"/>
    </source>
</evidence>
<organism evidence="17 18">
    <name type="scientific">Trichoplax adhaerens</name>
    <name type="common">Trichoplax reptans</name>
    <dbReference type="NCBI Taxonomy" id="10228"/>
    <lineage>
        <taxon>Eukaryota</taxon>
        <taxon>Metazoa</taxon>
        <taxon>Placozoa</taxon>
        <taxon>Uniplacotomia</taxon>
        <taxon>Trichoplacea</taxon>
        <taxon>Trichoplacidae</taxon>
        <taxon>Trichoplax</taxon>
    </lineage>
</organism>
<feature type="coiled-coil region" evidence="14">
    <location>
        <begin position="2415"/>
        <end position="2454"/>
    </location>
</feature>
<dbReference type="GeneID" id="6752561"/>
<keyword evidence="9 13" id="KW-0472">Membrane</keyword>
<keyword evidence="7 13" id="KW-1133">Transmembrane helix</keyword>
<dbReference type="InterPro" id="IPR036300">
    <property type="entry name" value="MIR_dom_sf"/>
</dbReference>
<evidence type="ECO:0000256" key="4">
    <source>
        <dbReference type="ARBA" id="ARBA00022692"/>
    </source>
</evidence>
<dbReference type="Proteomes" id="UP000009022">
    <property type="component" value="Unassembled WGS sequence"/>
</dbReference>
<dbReference type="EMBL" id="DS985244">
    <property type="protein sequence ID" value="EDV25315.1"/>
    <property type="molecule type" value="Genomic_DNA"/>
</dbReference>
<keyword evidence="11 13" id="KW-1071">Ligand-gated ion channel</keyword>
<dbReference type="KEGG" id="tad:TRIADDRAFT_55241"/>
<dbReference type="GO" id="GO:0005220">
    <property type="term" value="F:inositol 1,4,5-trisphosphate-gated calcium channel activity"/>
    <property type="evidence" value="ECO:0007669"/>
    <property type="project" value="UniProtKB-UniRule"/>
</dbReference>
<keyword evidence="12 13" id="KW-0407">Ion channel</keyword>
<evidence type="ECO:0000256" key="5">
    <source>
        <dbReference type="ARBA" id="ARBA00022737"/>
    </source>
</evidence>
<proteinExistence type="inferred from homology"/>
<dbReference type="SUPFAM" id="SSF100909">
    <property type="entry name" value="IP3 receptor type 1 binding core, domain 2"/>
    <property type="match status" value="2"/>
</dbReference>
<dbReference type="RefSeq" id="XP_002111348.1">
    <property type="nucleotide sequence ID" value="XM_002111312.1"/>
</dbReference>
<dbReference type="InParanoid" id="B3RUD1"/>
<evidence type="ECO:0000256" key="10">
    <source>
        <dbReference type="ARBA" id="ARBA00023170"/>
    </source>
</evidence>
<comment type="subunit">
    <text evidence="13">Homotetramer.</text>
</comment>
<keyword evidence="8 13" id="KW-0406">Ion transport</keyword>
<dbReference type="eggNOG" id="KOG3533">
    <property type="taxonomic scope" value="Eukaryota"/>
</dbReference>
<evidence type="ECO:0000313" key="18">
    <source>
        <dbReference type="Proteomes" id="UP000009022"/>
    </source>
</evidence>
<dbReference type="InterPro" id="IPR016093">
    <property type="entry name" value="MIR_motif"/>
</dbReference>
<dbReference type="SUPFAM" id="SSF82109">
    <property type="entry name" value="MIR domain"/>
    <property type="match status" value="2"/>
</dbReference>
<feature type="region of interest" description="Disordered" evidence="15">
    <location>
        <begin position="118"/>
        <end position="138"/>
    </location>
</feature>
<dbReference type="Gene3D" id="1.25.10.30">
    <property type="entry name" value="IP3 receptor type 1 binding core, RIH domain"/>
    <property type="match status" value="1"/>
</dbReference>
<dbReference type="Pfam" id="PF01365">
    <property type="entry name" value="RYDR_ITPR"/>
    <property type="match status" value="1"/>
</dbReference>
<keyword evidence="6 13" id="KW-0256">Endoplasmic reticulum</keyword>
<evidence type="ECO:0000256" key="15">
    <source>
        <dbReference type="SAM" id="MobiDB-lite"/>
    </source>
</evidence>
<comment type="domain">
    <text evidence="13">The receptor contains a calcium channel in its C-terminal extremity. Its large N-terminal cytoplasmic region has the ligand-binding site in the N-terminus and modulatory sites in the middle portion immediately upstream of the channel region.</text>
</comment>
<dbReference type="PROSITE" id="PS50919">
    <property type="entry name" value="MIR"/>
    <property type="match status" value="1"/>
</dbReference>
<evidence type="ECO:0000256" key="2">
    <source>
        <dbReference type="ARBA" id="ARBA00009453"/>
    </source>
</evidence>
<dbReference type="Pfam" id="PF00520">
    <property type="entry name" value="Ion_trans"/>
    <property type="match status" value="1"/>
</dbReference>
<dbReference type="Pfam" id="PF08454">
    <property type="entry name" value="RIH_assoc"/>
    <property type="match status" value="1"/>
</dbReference>
<keyword evidence="13" id="KW-0107">Calcium channel</keyword>
<evidence type="ECO:0000256" key="6">
    <source>
        <dbReference type="ARBA" id="ARBA00022824"/>
    </source>
</evidence>
<dbReference type="InterPro" id="IPR005821">
    <property type="entry name" value="Ion_trans_dom"/>
</dbReference>
<sequence>MAKSVCLGDVVSIYSEERQGYAFAVESSVFLSDMLIIFLFVTSSAYAGVCIGSNQDRLNPQLPNSQVAQFVICTQNRYKNNKKYRKAVEASSRNPGDLSARFQVSTLKMSAVYKNTPPSKLADAEAMDNSQEQKRQTGRQLTYGQVVQLKHVFTNKYISASSTHTSQTETSNMLVQLSEYEAKHCQFRVMPRYKVKSEGDIIHEGDQIVLESVKSAGQYLHCSQRRFGSLGAQEDSYEMNLSVRLSGFTIYSNQKPEAKGEEFLKGVSVVRLFHRELEAYVTAEGLFDDRVTETVHLRVRPVDPSRPKSLNPTSSAITYWQIELLDEPMKGSIINWGDQCRLRHMVTRKYLIVQPVEQSYVENAEITYESYCRIEHSLTGQWLHALQGTYYRKSGARPGTAESRTLKGLAYDGGQLKKMTVVGERMYDDAYTIQKVEDEFLADFNYMAGMVASVQKFIRNRGNNVQLRHSSTSKFVSTLKEISDFMIVNGEPCKHRQKLMRNLKIIELIVQILEPSDNDKFIQSIYCECYKLLNTYVMGDSRKNELYIARHIDFFQTRIGLNNKIALTAAEMTTELIRDNRKIIDRIGHKYIDQFIALLTSNKYYQYLDLLNVLCVCNGRAIPNNQTYITETLLKSGKGERNVVYLTELGQRVNLNKDIVYVSTSLGRNWVPLHRFIQSERDPEFLFLDHQLDLFNKLCWGRNEFAIKTITQDLEYLTWQEAFICLRNEDLPDRLRARYCDLITGMFINIPGNHSVLDELQLSFIYSDLVKDRNGKKKIQNVPLSFMSELKQWIASFLDANKDMTASLIGHNMLIEQVLRLVQNLVRFGYYEDLTDMEKLIPPLLSLLDGRNDKPVPFYTSLNSDETEQLLRQYREVDRFKESAETKAVVDAKYQAMEAVDLLFNFRFNKRLELFINEFKHIYETSDDLYFITNENFSLEGNRSLCKKARERLNEIFEAAQYFDTESLRDIFLDLSKYEYNQMVVKSMHLLHRLYSTNYTLFDRAVQAQVLIKDSSCEVFRHAQKAVPVIRRILATNMNNDQATTLGEILDTFTGFCSLENDPTERHSMNQTILYNFGILSDIFDILGQEFDAKLADQYKGVQMIFQKSFSLLQALSRGNKTIQDRVYKRLNSLLRVKGAVSSMALALTEIFTGNKDTCLKIRASEVYAIMKLVAEYKEEAPELIDLLNAIVKVEELDLPIKRNQGLVMKYFMEYRDRIAEIIDNVDKRKALCNDQDKSSKLHQYCYSLINLLATCAEGENRFIESICQTILPIEDIVEVLNHPGVDDDMKNAYCRFFLWVYLNTAGGMYESGAADLNHDDKMWIFISNICSSIGAFNDFAKLNPNKLKDIFKKNIGSMGYEMGKYRSMKNYLLEGVIPLLQAFFKRVYIVESERVDMEQKHIDALGQNLVTFCGLVAEHLTSSSNLNAMINCTTTVLPLTTLPITILSDFQDRFSNQKSVMIENPAVKAYNEYYKEESHLNVILNIFAVNFKRIYQGENTVEAQTGFNSSEQYVEEGSDNELPLGEEFQLFTRCFARESPTGVIFTNAEKLVKLLEISSSMTRLSEKERIRQESLDVKCLMTLRAIIYNQVIKLPPDWEEKPNEWESYGTMIKVLPLLSRRSDDIIRELLSFLAAMLLEGNSMAQASLAQYFLGTREESFFFAIKGRMNMSMVATKEKRVLLAQHKAKMDEKIQQAKSLSKAVTAGKSGGKKLVEGMTHGKRKSNAVAPLARVMKSRSESESPLDQDDNDEIPHVKIMKNGEKQKLISQNSISRFSLPMESEIEMKSVAQESIEEQSENAILNLYKDDGYIELVLRVLASMCDGQNTTLQNYLREQLDNIKSVNLVAETAKYLHMLYDNINSNNISLTTQIFVTLIEYSAGCFENHPVIYDSKIIDCINFILRESSFHGCSEEEIYTLKQAIVKLVACLIEDNCKQSLMIAREIKETIDVNAVLDVATDCYRRQQMAQGKFKDLVVDVGFGYFHILMRLRDLDENKVNLETIIGCDSSVLLDKTKEREKDEKFIRWKAMEYYQYNSLSIEILREGILQKVHFRVLDKGKLREGVKEKVKWNVNRTSPSNKLRDFVDWSKDIRENIRYQSKILSNKIAAFFVKRADIFTLVLNILTLAINILMIVDWRAAEFGVANPKREQVNIFAPAKRQRTSYLEHKFLSFKTFYLLILLVFSILGTCYRGYFFALHLLHTVANNNLFSRIIKSVTLNGRSLIVVGILGVIMIYIYSVIAFASFREWFDSQGGLFCGTLGQCFVTGIRVGFLSGFHEALGPTNQKFEFYAWKLVFDLSFYILVTTIGLNIIFGIIVDTFSELRQEKYQTEHDMETYCFICSKTNYEFEHYGKGFYHHVKHEHNMWDYLYFFIHLDDVRKNDYTYIELYVHELMEKDQLEFFPLNQALTLQDFNTSQEQKLEDLALKVETLIKRQEENDLVKKMENKRRKEQDWEQMHRDIAINNGRQRSNTVTGFNEYAADAEV</sequence>
<name>B3RUD1_TRIAD</name>
<keyword evidence="14" id="KW-0175">Coiled coil</keyword>
<feature type="transmembrane region" description="Helical" evidence="13">
    <location>
        <begin position="2295"/>
        <end position="2318"/>
    </location>
</feature>
<evidence type="ECO:0000256" key="9">
    <source>
        <dbReference type="ARBA" id="ARBA00023136"/>
    </source>
</evidence>
<dbReference type="InterPro" id="IPR015925">
    <property type="entry name" value="Ryanodine_IP3_receptor"/>
</dbReference>
<keyword evidence="18" id="KW-1185">Reference proteome</keyword>
<dbReference type="OrthoDB" id="300855at2759"/>
<dbReference type="GO" id="GO:0005789">
    <property type="term" value="C:endoplasmic reticulum membrane"/>
    <property type="evidence" value="ECO:0007669"/>
    <property type="project" value="UniProtKB-SubCell"/>
</dbReference>
<comment type="subcellular location">
    <subcellularLocation>
        <location evidence="1 13">Endoplasmic reticulum membrane</location>
        <topology evidence="1 13">Multi-pass membrane protein</topology>
    </subcellularLocation>
</comment>
<dbReference type="InterPro" id="IPR013662">
    <property type="entry name" value="RIH_assoc-dom"/>
</dbReference>
<keyword evidence="4 13" id="KW-0812">Transmembrane</keyword>